<reference evidence="18 19" key="1">
    <citation type="submission" date="2023-11" db="EMBL/GenBank/DDBJ databases">
        <title>Complete genome of Pseudomonas benzenivorans BA3361.</title>
        <authorList>
            <person name="Shin S.Y."/>
            <person name="Song J."/>
            <person name="Kang H."/>
        </authorList>
    </citation>
    <scope>NUCLEOTIDE SEQUENCE [LARGE SCALE GENOMIC DNA]</scope>
    <source>
        <strain evidence="18 19">HNIBRBA3361</strain>
    </source>
</reference>
<sequence length="833" mass="88617">MPEMPAPRPVRRRLANGLEVLLLSRAEAPRAAISLRVAAGSHDEPAAYPGLAHFLEHLVFLGSAGFAPEQGLMAYVQACGGQVNASTQARHTDYFCEVPADRLDGALARMLDMLARPLLEPAAQRREREVLHAEFLARGQDADTLLDAALGQALPAGHRAAAFLAGNRATLTLDSDAFQQALRAFHRRFYQAGQLSLVLVGPQSCAELLALVQCHADDLPAAARQVQAPPPTLLPLREQHLRMSLRGSRPSLQLAFALELPSRVPIAAFNEALALLQSGLSTRSAGSLCARLEEAALCRGLEVRLVYRHLGQALLLLNFAHVDPVGPAQASIAAALQDWLAFLASAADWGALAATRGALEARQLQALGPLALARHWQECLSVGREPGASASAEGLQAARTLLLQMRNPERAISLCVGPAEAPAWPGAGFPLHMSRTAPVAAVPPRAWNWRLPAANPLLGPVAAAPVVLGMTAALDWFAAPRGAGRAAFHGLLRFAEPPPLAQLLAYGQARLRTVQVDAQEVGAMLRLAVEGDGLQLSLEGPADLLPRLLAQVLARLGTAPAAAWPAPGAADATQMPLRQLLGRLPELFAAPGPEPARAGCTDWPGLFRRAHLEGLGVGLAAGERQAIARLFARTACLPPTEPLARPAPGRYWRDAAIDAPEAALLLFCPQPAADAASEAGWRLLAQLYQGPFFARLRGELQLGYALFCGFRQVEGRRGILFAVQSPKASTTQLLGHIEAFLAAQGERLAWLAEQELRVACGELARQLGEQAASVPGRAELRWQQHLAGLPQAHGEAVRQALNGFESDELQRCHRALCQARGGWRVLAGGAPPA</sequence>
<evidence type="ECO:0000259" key="15">
    <source>
        <dbReference type="Pfam" id="PF05193"/>
    </source>
</evidence>
<evidence type="ECO:0000259" key="16">
    <source>
        <dbReference type="Pfam" id="PF22455"/>
    </source>
</evidence>
<dbReference type="Pfam" id="PF22456">
    <property type="entry name" value="PqqF-like_C_4"/>
    <property type="match status" value="1"/>
</dbReference>
<evidence type="ECO:0000313" key="18">
    <source>
        <dbReference type="EMBL" id="WPC06535.1"/>
    </source>
</evidence>
<dbReference type="InterPro" id="IPR054733">
    <property type="entry name" value="PqqF_C_3"/>
</dbReference>
<comment type="pathway">
    <text evidence="2">Cofactor biosynthesis; pyrroloquinoline quinone biosynthesis.</text>
</comment>
<evidence type="ECO:0000256" key="7">
    <source>
        <dbReference type="ARBA" id="ARBA00022801"/>
    </source>
</evidence>
<accession>A0ABZ0Q060</accession>
<name>A0ABZ0Q060_9PSED</name>
<evidence type="ECO:0000256" key="8">
    <source>
        <dbReference type="ARBA" id="ARBA00022833"/>
    </source>
</evidence>
<evidence type="ECO:0000313" key="19">
    <source>
        <dbReference type="Proteomes" id="UP001305928"/>
    </source>
</evidence>
<evidence type="ECO:0000259" key="14">
    <source>
        <dbReference type="Pfam" id="PF00675"/>
    </source>
</evidence>
<evidence type="ECO:0000256" key="11">
    <source>
        <dbReference type="ARBA" id="ARBA00024932"/>
    </source>
</evidence>
<dbReference type="GO" id="GO:0016787">
    <property type="term" value="F:hydrolase activity"/>
    <property type="evidence" value="ECO:0007669"/>
    <property type="project" value="UniProtKB-KW"/>
</dbReference>
<keyword evidence="6" id="KW-0479">Metal-binding</keyword>
<comment type="function">
    <text evidence="11">Required for coenzyme pyrroloquinoline quinone (PQQ) biosynthesis. It is thought that this protein is a protease that cleaves peptides bond in a small peptide (gene pqqA), providing the glutamate and tyrosine residues which are necessary for the synthesis of PQQ.</text>
</comment>
<evidence type="ECO:0000259" key="17">
    <source>
        <dbReference type="Pfam" id="PF22456"/>
    </source>
</evidence>
<dbReference type="Pfam" id="PF22455">
    <property type="entry name" value="PqqF_C_3"/>
    <property type="match status" value="1"/>
</dbReference>
<dbReference type="InterPro" id="IPR050626">
    <property type="entry name" value="Peptidase_M16"/>
</dbReference>
<dbReference type="InterPro" id="IPR007863">
    <property type="entry name" value="Peptidase_M16_C"/>
</dbReference>
<dbReference type="InterPro" id="IPR011249">
    <property type="entry name" value="Metalloenz_LuxS/M16"/>
</dbReference>
<protein>
    <recommendedName>
        <fullName evidence="4">Coenzyme PQQ synthesis protein F</fullName>
    </recommendedName>
    <alternativeName>
        <fullName evidence="12">Pyrroloquinoline quinone biosynthesis protein F</fullName>
    </alternativeName>
</protein>
<dbReference type="InterPro" id="IPR054734">
    <property type="entry name" value="PqqF-like_C_4"/>
</dbReference>
<evidence type="ECO:0000256" key="3">
    <source>
        <dbReference type="ARBA" id="ARBA00007261"/>
    </source>
</evidence>
<keyword evidence="7 18" id="KW-0378">Hydrolase</keyword>
<evidence type="ECO:0000256" key="5">
    <source>
        <dbReference type="ARBA" id="ARBA00022670"/>
    </source>
</evidence>
<dbReference type="PANTHER" id="PTHR43690">
    <property type="entry name" value="NARDILYSIN"/>
    <property type="match status" value="1"/>
</dbReference>
<gene>
    <name evidence="18" type="primary">pqqF</name>
    <name evidence="18" type="ORF">SBP02_07210</name>
</gene>
<comment type="similarity">
    <text evidence="3 13">Belongs to the peptidase M16 family.</text>
</comment>
<organism evidence="18 19">
    <name type="scientific">Pseudomonas benzenivorans</name>
    <dbReference type="NCBI Taxonomy" id="556533"/>
    <lineage>
        <taxon>Bacteria</taxon>
        <taxon>Pseudomonadati</taxon>
        <taxon>Pseudomonadota</taxon>
        <taxon>Gammaproteobacteria</taxon>
        <taxon>Pseudomonadales</taxon>
        <taxon>Pseudomonadaceae</taxon>
        <taxon>Pseudomonas</taxon>
    </lineage>
</organism>
<evidence type="ECO:0000256" key="13">
    <source>
        <dbReference type="RuleBase" id="RU004447"/>
    </source>
</evidence>
<keyword evidence="9" id="KW-0884">PQQ biosynthesis</keyword>
<keyword evidence="10" id="KW-0482">Metalloprotease</keyword>
<evidence type="ECO:0000256" key="4">
    <source>
        <dbReference type="ARBA" id="ARBA00015088"/>
    </source>
</evidence>
<dbReference type="Pfam" id="PF05193">
    <property type="entry name" value="Peptidase_M16_C"/>
    <property type="match status" value="1"/>
</dbReference>
<feature type="domain" description="Coenzyme PQQ synthesis protein F-like C-terminal lobe" evidence="17">
    <location>
        <begin position="683"/>
        <end position="782"/>
    </location>
</feature>
<dbReference type="Pfam" id="PF00675">
    <property type="entry name" value="Peptidase_M16"/>
    <property type="match status" value="1"/>
</dbReference>
<dbReference type="InterPro" id="IPR011844">
    <property type="entry name" value="PQQ_synth_PqqF"/>
</dbReference>
<dbReference type="EMBL" id="CP137892">
    <property type="protein sequence ID" value="WPC06535.1"/>
    <property type="molecule type" value="Genomic_DNA"/>
</dbReference>
<dbReference type="PANTHER" id="PTHR43690:SF18">
    <property type="entry name" value="INSULIN-DEGRADING ENZYME-RELATED"/>
    <property type="match status" value="1"/>
</dbReference>
<dbReference type="Proteomes" id="UP001305928">
    <property type="component" value="Chromosome"/>
</dbReference>
<feature type="domain" description="Peptidase M16 N-terminal" evidence="14">
    <location>
        <begin position="20"/>
        <end position="142"/>
    </location>
</feature>
<feature type="domain" description="Peptidase M16 C-terminal" evidence="15">
    <location>
        <begin position="180"/>
        <end position="304"/>
    </location>
</feature>
<proteinExistence type="inferred from homology"/>
<evidence type="ECO:0000256" key="6">
    <source>
        <dbReference type="ARBA" id="ARBA00022723"/>
    </source>
</evidence>
<evidence type="ECO:0000256" key="9">
    <source>
        <dbReference type="ARBA" id="ARBA00022905"/>
    </source>
</evidence>
<evidence type="ECO:0000256" key="2">
    <source>
        <dbReference type="ARBA" id="ARBA00004886"/>
    </source>
</evidence>
<dbReference type="InterPro" id="IPR001431">
    <property type="entry name" value="Pept_M16_Zn_BS"/>
</dbReference>
<evidence type="ECO:0000256" key="1">
    <source>
        <dbReference type="ARBA" id="ARBA00001947"/>
    </source>
</evidence>
<feature type="domain" description="Coenzyme PQQ synthesis protein F C-terminal lobe" evidence="16">
    <location>
        <begin position="493"/>
        <end position="603"/>
    </location>
</feature>
<dbReference type="SUPFAM" id="SSF63411">
    <property type="entry name" value="LuxS/MPP-like metallohydrolase"/>
    <property type="match status" value="2"/>
</dbReference>
<keyword evidence="8" id="KW-0862">Zinc</keyword>
<keyword evidence="19" id="KW-1185">Reference proteome</keyword>
<comment type="cofactor">
    <cofactor evidence="1">
        <name>Zn(2+)</name>
        <dbReference type="ChEBI" id="CHEBI:29105"/>
    </cofactor>
</comment>
<keyword evidence="5" id="KW-0645">Protease</keyword>
<dbReference type="RefSeq" id="WP_318645714.1">
    <property type="nucleotide sequence ID" value="NZ_CP137892.1"/>
</dbReference>
<dbReference type="Gene3D" id="3.30.830.10">
    <property type="entry name" value="Metalloenzyme, LuxS/M16 peptidase-like"/>
    <property type="match status" value="2"/>
</dbReference>
<evidence type="ECO:0000256" key="12">
    <source>
        <dbReference type="ARBA" id="ARBA00030977"/>
    </source>
</evidence>
<dbReference type="NCBIfam" id="TIGR02110">
    <property type="entry name" value="PQQ_syn_pqqF"/>
    <property type="match status" value="1"/>
</dbReference>
<dbReference type="PROSITE" id="PS00143">
    <property type="entry name" value="INSULINASE"/>
    <property type="match status" value="1"/>
</dbReference>
<dbReference type="InterPro" id="IPR011765">
    <property type="entry name" value="Pept_M16_N"/>
</dbReference>
<evidence type="ECO:0000256" key="10">
    <source>
        <dbReference type="ARBA" id="ARBA00023049"/>
    </source>
</evidence>